<dbReference type="InterPro" id="IPR004907">
    <property type="entry name" value="ATPase_V1-cplx_csu"/>
</dbReference>
<evidence type="ECO:0000256" key="1">
    <source>
        <dbReference type="ARBA" id="ARBA00006138"/>
    </source>
</evidence>
<reference evidence="7" key="3">
    <citation type="submission" date="2020-05" db="EMBL/GenBank/DDBJ databases">
        <title>Electrophorus electricus (electric eel) genome, fEleEle1, primary haplotype.</title>
        <authorList>
            <person name="Myers G."/>
            <person name="Meyer A."/>
            <person name="Fedrigo O."/>
            <person name="Formenti G."/>
            <person name="Rhie A."/>
            <person name="Tracey A."/>
            <person name="Sims Y."/>
            <person name="Jarvis E.D."/>
        </authorList>
    </citation>
    <scope>NUCLEOTIDE SEQUENCE [LARGE SCALE GENOMIC DNA]</scope>
</reference>
<dbReference type="GeneTree" id="ENSGT01010000230161"/>
<reference evidence="8" key="2">
    <citation type="journal article" date="2017" name="Sci. Adv.">
        <title>A tail of two voltages: Proteomic comparison of the three electric organs of the electric eel.</title>
        <authorList>
            <person name="Traeger L.L."/>
            <person name="Sabat G."/>
            <person name="Barrett-Wilt G.A."/>
            <person name="Wells G.B."/>
            <person name="Sussman M.R."/>
        </authorList>
    </citation>
    <scope>NUCLEOTIDE SEQUENCE [LARGE SCALE GENOMIC DNA]</scope>
</reference>
<dbReference type="InterPro" id="IPR036132">
    <property type="entry name" value="Vac_ATP_synth_c_sf"/>
</dbReference>
<keyword evidence="2 6" id="KW-0813">Transport</keyword>
<dbReference type="STRING" id="8005.ENSEEEP00000017967"/>
<organism evidence="7 8">
    <name type="scientific">Electrophorus electricus</name>
    <name type="common">Electric eel</name>
    <name type="synonym">Gymnotus electricus</name>
    <dbReference type="NCBI Taxonomy" id="8005"/>
    <lineage>
        <taxon>Eukaryota</taxon>
        <taxon>Metazoa</taxon>
        <taxon>Chordata</taxon>
        <taxon>Craniata</taxon>
        <taxon>Vertebrata</taxon>
        <taxon>Euteleostomi</taxon>
        <taxon>Actinopterygii</taxon>
        <taxon>Neopterygii</taxon>
        <taxon>Teleostei</taxon>
        <taxon>Ostariophysi</taxon>
        <taxon>Gymnotiformes</taxon>
        <taxon>Gymnotoidei</taxon>
        <taxon>Gymnotidae</taxon>
        <taxon>Electrophorus</taxon>
    </lineage>
</organism>
<keyword evidence="8" id="KW-1185">Reference proteome</keyword>
<dbReference type="GO" id="GO:0000221">
    <property type="term" value="C:vacuolar proton-transporting V-type ATPase, V1 domain"/>
    <property type="evidence" value="ECO:0007669"/>
    <property type="project" value="TreeGrafter"/>
</dbReference>
<dbReference type="GO" id="GO:0046961">
    <property type="term" value="F:proton-transporting ATPase activity, rotational mechanism"/>
    <property type="evidence" value="ECO:0007669"/>
    <property type="project" value="InterPro"/>
</dbReference>
<comment type="subunit">
    <text evidence="6">V-ATPase is a heteromultimeric enzyme made up of two complexes: the ATP-hydrolytic V1 complex and the proton translocation V0 complex. The V1 complex consists of three catalytic AB heterodimers that form a heterohexamer, three peripheral stalks each consisting of EG heterodimers, one central rotor including subunits D and F, and the regulatory subunits C and H. The proton translocation complex V0 consists of the proton transport subunit a, a ring of proteolipid subunits c9c'', rotary subunit d, subunits e and f, and two accessory subunits.</text>
</comment>
<sequence>MTEFWLVSVPCDNVNTQVLEDLKQAASKGSLGASVQFLILKLKLGTLDVLLDVCDDLSSLDSYVETSQCMAEIMEESSDNLMENISASGGSDSGGDGVEVTYCCIQ</sequence>
<dbReference type="Proteomes" id="UP000314983">
    <property type="component" value="Chromosome 13"/>
</dbReference>
<protein>
    <recommendedName>
        <fullName evidence="6">V-type proton ATPase subunit C</fullName>
    </recommendedName>
</protein>
<evidence type="ECO:0000256" key="3">
    <source>
        <dbReference type="ARBA" id="ARBA00022781"/>
    </source>
</evidence>
<dbReference type="PANTHER" id="PTHR10137">
    <property type="entry name" value="V-TYPE PROTON ATPASE SUBUNIT C"/>
    <property type="match status" value="1"/>
</dbReference>
<evidence type="ECO:0000256" key="2">
    <source>
        <dbReference type="ARBA" id="ARBA00022448"/>
    </source>
</evidence>
<name>A0A4W4F001_ELEEL</name>
<dbReference type="PANTHER" id="PTHR10137:SF4">
    <property type="entry name" value="V-TYPE PROTON ATPASE SUBUNIT C 2"/>
    <property type="match status" value="1"/>
</dbReference>
<dbReference type="OMA" id="LMANNSK"/>
<reference evidence="8" key="1">
    <citation type="journal article" date="2014" name="Science">
        <title>Nonhuman genetics. Genomic basis for the convergent evolution of electric organs.</title>
        <authorList>
            <person name="Gallant J.R."/>
            <person name="Traeger L.L."/>
            <person name="Volkening J.D."/>
            <person name="Moffett H."/>
            <person name="Chen P.H."/>
            <person name="Novina C.D."/>
            <person name="Phillips G.N.Jr."/>
            <person name="Anand R."/>
            <person name="Wells G.B."/>
            <person name="Pinch M."/>
            <person name="Guth R."/>
            <person name="Unguez G.A."/>
            <person name="Albert J.S."/>
            <person name="Zakon H.H."/>
            <person name="Samanta M.P."/>
            <person name="Sussman M.R."/>
        </authorList>
    </citation>
    <scope>NUCLEOTIDE SEQUENCE [LARGE SCALE GENOMIC DNA]</scope>
</reference>
<dbReference type="GO" id="GO:0005765">
    <property type="term" value="C:lysosomal membrane"/>
    <property type="evidence" value="ECO:0007669"/>
    <property type="project" value="TreeGrafter"/>
</dbReference>
<keyword evidence="3 6" id="KW-0375">Hydrogen ion transport</keyword>
<proteinExistence type="inferred from homology"/>
<evidence type="ECO:0000256" key="5">
    <source>
        <dbReference type="ARBA" id="ARBA00046006"/>
    </source>
</evidence>
<reference evidence="7" key="5">
    <citation type="submission" date="2025-09" db="UniProtKB">
        <authorList>
            <consortium name="Ensembl"/>
        </authorList>
    </citation>
    <scope>IDENTIFICATION</scope>
</reference>
<accession>A0A4W4F001</accession>
<keyword evidence="4 6" id="KW-0406">Ion transport</keyword>
<reference evidence="7" key="4">
    <citation type="submission" date="2025-08" db="UniProtKB">
        <authorList>
            <consortium name="Ensembl"/>
        </authorList>
    </citation>
    <scope>IDENTIFICATION</scope>
</reference>
<dbReference type="Pfam" id="PF03223">
    <property type="entry name" value="V-ATPase_C"/>
    <property type="match status" value="1"/>
</dbReference>
<evidence type="ECO:0000313" key="7">
    <source>
        <dbReference type="Ensembl" id="ENSEEEP00000017967.1"/>
    </source>
</evidence>
<comment type="function">
    <text evidence="5 6">Subunit of the V1 complex of vacuolar(H+)-ATPase (V-ATPase), a multisubunit enzyme composed of a peripheral complex (V1) that hydrolyzes ATP and a membrane integral complex (V0) that translocates protons. V-ATPase is responsible for acidifying and maintaining the pH of intracellular compartments and in some cell types, is targeted to the plasma membrane, where it is responsible for acidifying the extracellular environment. Subunit C is necessary for the assembly of the catalytic sector of the enzyme and is likely to have a specific function in its catalytic activity.</text>
</comment>
<comment type="similarity">
    <text evidence="1 6">Belongs to the V-ATPase C subunit family.</text>
</comment>
<evidence type="ECO:0000256" key="6">
    <source>
        <dbReference type="RuleBase" id="RU364010"/>
    </source>
</evidence>
<dbReference type="Ensembl" id="ENSEEET00000018167.2">
    <property type="protein sequence ID" value="ENSEEEP00000017967.1"/>
    <property type="gene ID" value="ENSEEEG00000008857.2"/>
</dbReference>
<dbReference type="SUPFAM" id="SSF118203">
    <property type="entry name" value="Vacuolar ATP synthase subunit C"/>
    <property type="match status" value="1"/>
</dbReference>
<evidence type="ECO:0000256" key="4">
    <source>
        <dbReference type="ARBA" id="ARBA00023065"/>
    </source>
</evidence>
<evidence type="ECO:0000313" key="8">
    <source>
        <dbReference type="Proteomes" id="UP000314983"/>
    </source>
</evidence>
<dbReference type="AlphaFoldDB" id="A0A4W4F001"/>